<evidence type="ECO:0000256" key="1">
    <source>
        <dbReference type="ARBA" id="ARBA00022741"/>
    </source>
</evidence>
<evidence type="ECO:0000313" key="5">
    <source>
        <dbReference type="Proteomes" id="UP000314982"/>
    </source>
</evidence>
<keyword evidence="2" id="KW-0067">ATP-binding</keyword>
<dbReference type="Gene3D" id="1.10.510.10">
    <property type="entry name" value="Transferase(Phosphotransferase) domain 1"/>
    <property type="match status" value="1"/>
</dbReference>
<dbReference type="GO" id="GO:0007399">
    <property type="term" value="P:nervous system development"/>
    <property type="evidence" value="ECO:0007669"/>
    <property type="project" value="TreeGrafter"/>
</dbReference>
<dbReference type="STRING" id="62062.ENSHHUP00000001652"/>
<feature type="domain" description="Serine-threonine/tyrosine-protein kinase catalytic" evidence="3">
    <location>
        <begin position="1"/>
        <end position="62"/>
    </location>
</feature>
<dbReference type="GO" id="GO:0005524">
    <property type="term" value="F:ATP binding"/>
    <property type="evidence" value="ECO:0007669"/>
    <property type="project" value="UniProtKB-KW"/>
</dbReference>
<reference evidence="4" key="2">
    <citation type="submission" date="2025-08" db="UniProtKB">
        <authorList>
            <consortium name="Ensembl"/>
        </authorList>
    </citation>
    <scope>IDENTIFICATION</scope>
</reference>
<keyword evidence="1" id="KW-0547">Nucleotide-binding</keyword>
<dbReference type="GO" id="GO:0043235">
    <property type="term" value="C:receptor complex"/>
    <property type="evidence" value="ECO:0007669"/>
    <property type="project" value="TreeGrafter"/>
</dbReference>
<dbReference type="InterPro" id="IPR050122">
    <property type="entry name" value="RTK"/>
</dbReference>
<sequence>MWEIATRGMTPYPGIQNHEIYDYLLEGHRLKQPTDCLDELYEIMYSCWRTDLLDRPIFTQHLHKVLCCCSGIDLHFSHHL</sequence>
<name>A0A4W5JF08_9TELE</name>
<dbReference type="AlphaFoldDB" id="A0A4W5JF08"/>
<evidence type="ECO:0000256" key="2">
    <source>
        <dbReference type="ARBA" id="ARBA00022840"/>
    </source>
</evidence>
<dbReference type="InterPro" id="IPR011009">
    <property type="entry name" value="Kinase-like_dom_sf"/>
</dbReference>
<accession>A0A4W5JF08</accession>
<evidence type="ECO:0000313" key="4">
    <source>
        <dbReference type="Ensembl" id="ENSHHUP00000001652.1"/>
    </source>
</evidence>
<evidence type="ECO:0000259" key="3">
    <source>
        <dbReference type="Pfam" id="PF07714"/>
    </source>
</evidence>
<dbReference type="Proteomes" id="UP000314982">
    <property type="component" value="Unassembled WGS sequence"/>
</dbReference>
<dbReference type="GeneTree" id="ENSGT00940000155669"/>
<reference evidence="5" key="1">
    <citation type="submission" date="2018-06" db="EMBL/GenBank/DDBJ databases">
        <title>Genome assembly of Danube salmon.</title>
        <authorList>
            <person name="Macqueen D.J."/>
            <person name="Gundappa M.K."/>
        </authorList>
    </citation>
    <scope>NUCLEOTIDE SEQUENCE [LARGE SCALE GENOMIC DNA]</scope>
</reference>
<dbReference type="InterPro" id="IPR001245">
    <property type="entry name" value="Ser-Thr/Tyr_kinase_cat_dom"/>
</dbReference>
<dbReference type="GO" id="GO:0016477">
    <property type="term" value="P:cell migration"/>
    <property type="evidence" value="ECO:0007669"/>
    <property type="project" value="TreeGrafter"/>
</dbReference>
<dbReference type="GO" id="GO:0007169">
    <property type="term" value="P:cell surface receptor protein tyrosine kinase signaling pathway"/>
    <property type="evidence" value="ECO:0007669"/>
    <property type="project" value="TreeGrafter"/>
</dbReference>
<dbReference type="PANTHER" id="PTHR24416">
    <property type="entry name" value="TYROSINE-PROTEIN KINASE RECEPTOR"/>
    <property type="match status" value="1"/>
</dbReference>
<organism evidence="4 5">
    <name type="scientific">Hucho hucho</name>
    <name type="common">huchen</name>
    <dbReference type="NCBI Taxonomy" id="62062"/>
    <lineage>
        <taxon>Eukaryota</taxon>
        <taxon>Metazoa</taxon>
        <taxon>Chordata</taxon>
        <taxon>Craniata</taxon>
        <taxon>Vertebrata</taxon>
        <taxon>Euteleostomi</taxon>
        <taxon>Actinopterygii</taxon>
        <taxon>Neopterygii</taxon>
        <taxon>Teleostei</taxon>
        <taxon>Protacanthopterygii</taxon>
        <taxon>Salmoniformes</taxon>
        <taxon>Salmonidae</taxon>
        <taxon>Salmoninae</taxon>
        <taxon>Hucho</taxon>
    </lineage>
</organism>
<dbReference type="Ensembl" id="ENSHHUT00000001707.1">
    <property type="protein sequence ID" value="ENSHHUP00000001652.1"/>
    <property type="gene ID" value="ENSHHUG00000001102.1"/>
</dbReference>
<dbReference type="PANTHER" id="PTHR24416:SF257">
    <property type="entry name" value="TYROSINE-PROTEIN KINASE MER"/>
    <property type="match status" value="1"/>
</dbReference>
<dbReference type="FunFam" id="1.10.510.10:FF:001346">
    <property type="entry name" value="Uncharacterized protein"/>
    <property type="match status" value="1"/>
</dbReference>
<proteinExistence type="predicted"/>
<dbReference type="GO" id="GO:0005886">
    <property type="term" value="C:plasma membrane"/>
    <property type="evidence" value="ECO:0007669"/>
    <property type="project" value="TreeGrafter"/>
</dbReference>
<reference evidence="4" key="3">
    <citation type="submission" date="2025-09" db="UniProtKB">
        <authorList>
            <consortium name="Ensembl"/>
        </authorList>
    </citation>
    <scope>IDENTIFICATION</scope>
</reference>
<keyword evidence="5" id="KW-1185">Reference proteome</keyword>
<dbReference type="GO" id="GO:0006909">
    <property type="term" value="P:phagocytosis"/>
    <property type="evidence" value="ECO:0007669"/>
    <property type="project" value="TreeGrafter"/>
</dbReference>
<dbReference type="Pfam" id="PF07714">
    <property type="entry name" value="PK_Tyr_Ser-Thr"/>
    <property type="match status" value="1"/>
</dbReference>
<protein>
    <recommendedName>
        <fullName evidence="3">Serine-threonine/tyrosine-protein kinase catalytic domain-containing protein</fullName>
    </recommendedName>
</protein>
<dbReference type="SUPFAM" id="SSF56112">
    <property type="entry name" value="Protein kinase-like (PK-like)"/>
    <property type="match status" value="1"/>
</dbReference>
<dbReference type="GO" id="GO:0004714">
    <property type="term" value="F:transmembrane receptor protein tyrosine kinase activity"/>
    <property type="evidence" value="ECO:0007669"/>
    <property type="project" value="TreeGrafter"/>
</dbReference>